<comment type="subcellular location">
    <subcellularLocation>
        <location evidence="4">Peroxisome membrane</location>
    </subcellularLocation>
</comment>
<protein>
    <submittedName>
        <fullName evidence="5">Related to Peroxisomal membrane protein PMP27</fullName>
    </submittedName>
</protein>
<dbReference type="Pfam" id="PF05648">
    <property type="entry name" value="PEX11"/>
    <property type="match status" value="1"/>
</dbReference>
<organism evidence="5 6">
    <name type="scientific">Saccharomycodes ludwigii</name>
    <dbReference type="NCBI Taxonomy" id="36035"/>
    <lineage>
        <taxon>Eukaryota</taxon>
        <taxon>Fungi</taxon>
        <taxon>Dikarya</taxon>
        <taxon>Ascomycota</taxon>
        <taxon>Saccharomycotina</taxon>
        <taxon>Saccharomycetes</taxon>
        <taxon>Saccharomycodales</taxon>
        <taxon>Saccharomycodaceae</taxon>
        <taxon>Saccharomycodes</taxon>
    </lineage>
</organism>
<keyword evidence="2" id="KW-0472">Membrane</keyword>
<evidence type="ECO:0000256" key="4">
    <source>
        <dbReference type="ARBA" id="ARBA00046271"/>
    </source>
</evidence>
<evidence type="ECO:0000256" key="2">
    <source>
        <dbReference type="ARBA" id="ARBA00023136"/>
    </source>
</evidence>
<reference evidence="6" key="1">
    <citation type="submission" date="2018-06" db="EMBL/GenBank/DDBJ databases">
        <authorList>
            <person name="Guldener U."/>
        </authorList>
    </citation>
    <scope>NUCLEOTIDE SEQUENCE [LARGE SCALE GENOMIC DNA]</scope>
    <source>
        <strain evidence="6">UTAD17</strain>
    </source>
</reference>
<evidence type="ECO:0000256" key="1">
    <source>
        <dbReference type="ARBA" id="ARBA00022593"/>
    </source>
</evidence>
<name>A0A376B259_9ASCO</name>
<dbReference type="OrthoDB" id="411017at2759"/>
<evidence type="ECO:0000313" key="5">
    <source>
        <dbReference type="EMBL" id="SSD58757.1"/>
    </source>
</evidence>
<evidence type="ECO:0000256" key="3">
    <source>
        <dbReference type="ARBA" id="ARBA00023140"/>
    </source>
</evidence>
<dbReference type="AlphaFoldDB" id="A0A376B259"/>
<dbReference type="EMBL" id="UFAJ01000044">
    <property type="protein sequence ID" value="SSD58757.1"/>
    <property type="molecule type" value="Genomic_DNA"/>
</dbReference>
<keyword evidence="3" id="KW-0576">Peroxisome</keyword>
<dbReference type="PANTHER" id="PTHR12652:SF50">
    <property type="entry name" value="PEROXIN 11"/>
    <property type="match status" value="1"/>
</dbReference>
<dbReference type="VEuPathDB" id="FungiDB:SCODWIG_00518"/>
<accession>A0A376B259</accession>
<dbReference type="GO" id="GO:0005778">
    <property type="term" value="C:peroxisomal membrane"/>
    <property type="evidence" value="ECO:0007669"/>
    <property type="project" value="UniProtKB-SubCell"/>
</dbReference>
<proteinExistence type="predicted"/>
<dbReference type="Proteomes" id="UP000262825">
    <property type="component" value="Unassembled WGS sequence"/>
</dbReference>
<dbReference type="GO" id="GO:0016559">
    <property type="term" value="P:peroxisome fission"/>
    <property type="evidence" value="ECO:0007669"/>
    <property type="project" value="InterPro"/>
</dbReference>
<dbReference type="PANTHER" id="PTHR12652">
    <property type="entry name" value="PEROXISOMAL BIOGENESIS FACTOR 11"/>
    <property type="match status" value="1"/>
</dbReference>
<keyword evidence="6" id="KW-1185">Reference proteome</keyword>
<evidence type="ECO:0000313" key="6">
    <source>
        <dbReference type="Proteomes" id="UP000262825"/>
    </source>
</evidence>
<keyword evidence="1" id="KW-0962">Peroxisome biogenesis</keyword>
<sequence length="214" mass="24334">MVCDSLVYHPVLSKLIRLLDTNNGREKILRLLQYLNRLLFDSTGNPLNKKLQQNFALIRKVLRFLKPLTNLQLLAKTWDSAVTATNTTQIKILTAAKHFFYGGYLFLDQITLLNALNVVNLNQTKAKKVARYTNWCWLFGLTSNLLLSLNKIIQLPSDDTQSKNNSVYKRIAWDSLDLFVVLNNLKFLNTDDANVALAGLTTSVFGVEDLWSKA</sequence>
<gene>
    <name evidence="5" type="ORF">SCODWIG_00518</name>
</gene>
<dbReference type="InterPro" id="IPR008733">
    <property type="entry name" value="PEX11"/>
</dbReference>